<dbReference type="Proteomes" id="UP000255129">
    <property type="component" value="Unassembled WGS sequence"/>
</dbReference>
<dbReference type="Pfam" id="PF09480">
    <property type="entry name" value="PrgH"/>
    <property type="match status" value="1"/>
</dbReference>
<organism evidence="2 3">
    <name type="scientific">Providencia rustigianii</name>
    <dbReference type="NCBI Taxonomy" id="158850"/>
    <lineage>
        <taxon>Bacteria</taxon>
        <taxon>Pseudomonadati</taxon>
        <taxon>Pseudomonadota</taxon>
        <taxon>Gammaproteobacteria</taxon>
        <taxon>Enterobacterales</taxon>
        <taxon>Morganellaceae</taxon>
        <taxon>Providencia</taxon>
    </lineage>
</organism>
<dbReference type="AlphaFoldDB" id="A0A379FZI9"/>
<dbReference type="InterPro" id="IPR019029">
    <property type="entry name" value="T3SS_PrgH/EprH-like"/>
</dbReference>
<dbReference type="Gene3D" id="3.30.70.1770">
    <property type="match status" value="1"/>
</dbReference>
<reference evidence="2 3" key="1">
    <citation type="submission" date="2018-06" db="EMBL/GenBank/DDBJ databases">
        <authorList>
            <consortium name="Pathogen Informatics"/>
            <person name="Doyle S."/>
        </authorList>
    </citation>
    <scope>NUCLEOTIDE SEQUENCE [LARGE SCALE GENOMIC DNA]</scope>
    <source>
        <strain evidence="2 3">NCTC12026</strain>
    </source>
</reference>
<feature type="transmembrane region" description="Helical" evidence="1">
    <location>
        <begin position="147"/>
        <end position="166"/>
    </location>
</feature>
<keyword evidence="1" id="KW-1133">Transmembrane helix</keyword>
<evidence type="ECO:0000313" key="2">
    <source>
        <dbReference type="EMBL" id="SUC34042.1"/>
    </source>
</evidence>
<keyword evidence="1" id="KW-0472">Membrane</keyword>
<sequence>MIDTNSRNYIMKIISGPMNGQELMISIDKNLIIIDSNISYHTDVDENGLTTYYIPSDGERCEFSIDSDPAQQDTLLIRFSQGRNNYILPVVFQEVLLADSFPIAVKPLNDRWNSLISQALNLNAPEIKTNPSNQSIVKQKSNFNKKIITILLILVIILLIIFSFQINPKNNDDKKYQTLENILNDSHHPISFAQDNKNKTLIIVSSQRDEDWSRQNLIKAKYNEKFTIINSYKLESEIEDTLIDIVPSLLKVEIKNPCNPIVRVIKNQKNININEDIDRVISKRFSCYTKSKIEYFNFDDLLKKAELGLTESNVQWNRITKGNKVIFVIRDSLNDKQTISLINLTNSFNKKWGNKQIQFSVSLANNELAGKSFITHVNGYTLLGKNHWLFNANKFNQ</sequence>
<evidence type="ECO:0000256" key="1">
    <source>
        <dbReference type="SAM" id="Phobius"/>
    </source>
</evidence>
<dbReference type="Gene3D" id="2.60.200.20">
    <property type="match status" value="1"/>
</dbReference>
<dbReference type="EMBL" id="UGUA01000002">
    <property type="protein sequence ID" value="SUC34042.1"/>
    <property type="molecule type" value="Genomic_DNA"/>
</dbReference>
<keyword evidence="1" id="KW-0812">Transmembrane</keyword>
<protein>
    <submittedName>
        <fullName evidence="2">Type III secretion system needle complex protein PrgH</fullName>
    </submittedName>
</protein>
<dbReference type="OrthoDB" id="9035799at2"/>
<name>A0A379FZI9_9GAMM</name>
<proteinExistence type="predicted"/>
<dbReference type="RefSeq" id="WP_115163837.1">
    <property type="nucleotide sequence ID" value="NZ_UGUA01000002.1"/>
</dbReference>
<gene>
    <name evidence="2" type="primary">prgH</name>
    <name evidence="2" type="ORF">NCTC12026_00371</name>
</gene>
<dbReference type="GO" id="GO:0016020">
    <property type="term" value="C:membrane"/>
    <property type="evidence" value="ECO:0007669"/>
    <property type="project" value="InterPro"/>
</dbReference>
<accession>A0A379FZI9</accession>
<evidence type="ECO:0000313" key="3">
    <source>
        <dbReference type="Proteomes" id="UP000255129"/>
    </source>
</evidence>